<sequence length="2629" mass="292012">MPRRASASAGQPNNFFATTSARVHKTTESHHVLPAPPSSSIGHGQPATVPPMGHAGSPQQKVVHVLVQRLKSKLPCNSGQSLDKLESDPLTQQAIETLVELSHDSLDIIAWALSELADRLAKQTDSASGYPTIETLQSQLFVLKVLSMTMASRWNANRRPASRASDHTTASPDSPHTTAGSKRSRAGVASSFYTVWPEFDPLDESCAKYVLSVMVLFLRQTTNYEVPLLLATPSTDLSFRDFDLPQTTSFENDAGPPLRTQPSSASVRSAQGSVNSVIRLPPVSRTYEKTHLSLVRNSEALSNMIAKYTGRIIFHISATNWGVVHNRLKTKIRFLGSHSEENPDTVDLQLLAHSLLDRQRLVTLLGELASLLIHFSREAQLAIAISLRAAVWGWIDRFPQEFNEVIRSRGRTETQPERVFDLLCAMANATPGHERILWPCLTILSSITYDRISIDSQQYNSGNLKRKEQRFGQELLKHIRSTSKLSEISMACAVDMCRVAANVTGTDDVPLVMVASDLAHEIKAALWTGAGRRPFWDTENEIDVALYADALCAIFQFLPEEDSLPLFAACIDPERSPAVKTCVVRAMLTLLSEVARFPGRKSLEKLQEVLGKRCRDVLKSAAAKKAELDSYGTPKMPRQTPRGKRVTPDPLSDTDILVLAVLSLWRADPKFTMDGIKEEEVGAWVDMATGLWGSTLDIGCKISVSSNLATVAEMAVGANSGSEMGRLAVGCLKSALPQALSAVAIRLLYERNNVEEQHLWTAMGYHVLDLYCKKIDAEHIKRIQRDPARIPGVTLLEIALLATLPAANTEMSLLATKGLRLISLVDRQPDAPVSTLLGEEETSKRNFIYQQLGDPRVVTVGRVVHQKRVRRLIRLISYKSPVHPAVWAECYARWKAISQPVYEAMRGEGTDVLDSSPNQTEMSNQWQNLTLFLATLCGACAWDKQESLSLMKTVPLDVLPDRLRVPSNVPALAESFISDLDTAREALGTELSPRFHAKLIRTMRTIEEGSEKHKLTPSDSLMFLGPGTITTLRLLTEDKPTSAEDSMSIDISSLMLSLLSSISRTDDPGLNRIKIKFCGLCRTLCDRSDILTMRKDDTGSKGVNGGGGNGHADFSEPGTQELNMACLRTMVKLLERLKLRAPDVANVSGAGTEPTDGETALVMSGVFKRYSDRLLGCLDDCAGLLPSDSVSEFGSVNQKSKAAQSKEANREAELRELVITGLTHLVSANSESGFKQCLHLAYDQDSRKRTIFAHVFARVIGEGTTFDLPEKVPTVSKRARFADLLLGSDMVLAMTMCEICPPSEVEAIIPVLLSVFDTRESMLALLKLMIEREISQTAETETTLFRSNSTCTRLLSAFARINGYTFLRILVDSLIKSLQAGPEGTEFELDPYQTSRQEFEQNRNNVNFGVKSFTDILTKSGSSVPGVADWICWTAQIAERDLFISPAVVSPEIIDLQLPKEDETNLRRGLMNVGRTVQSLANHIFFGKELPPSADNEYLEHNATALINFLEMLQEPAATAEDWTGHGVPDDTDVIVLHRFFDKHADKIGKELLSPGDITAINGKRAWDGLCALLVDLGTPSEVPRPSALTSDKHDGYQYLMRECAGRDLRPVSDLFVEVDVPQNQPALFVLNFSKLDIEDLDIKTLIVHIFKILTKDIYAKRASELPFQWLKFCAEVVPSDIRSRFRTAHILNPNSLMHKYLRRLFNISAGTPYSNEVKGYVSVRDLLEHVPGNVVPHLEEPIQAERAPLETFSDVVYLRDGASIPVEIAISNTHIRVTTTKAFPISLTFPCRYVEIIPLSQVKDAYNTVTETQIAEFVIRRRHICMTFSSQNRDAIVKHVRSVQAPLSERFSRFSNVPATLLHIGFLSVDPVDEELRSAAYDLLGAVCSYLKYDKTPIVARKAGFIPGDPFAFVTQLSEQLAEFAPQLTLDFIPRNLRCDDRISCLHYLNPWIRNLSIFASPTSVLFDKSGTRLRDCVRTLADLSLSFPEITGTLQKSVWNEMAKLDSFTPHPDGGGVGTKRCEVIRQVIASLSSINSYVGIEQELAKTRSVPEKGTRTLVNFSNWTEISTLIRLISALGSYTKQPGPTQMFVPETIYLVSLVVAEGHVLVRKSVYGIVMNLLQSLYISRTDDMVGSELLRIIDECSCPQTLKYFGLKRETPTSEYENYDAVSDKEHLEDLDGFMQLLVRIMDVSSGSRGLLNTWRARWMGLITSTAFQVSPVIQTRSFASLAALATSDVEEDFLYQILTALHKALDLFTDKSTLTVLSMLRCVSKMLPHLVEYKRYIPSLFWLGVALLQTGHMAFFEEASVLIRVTLEIMEKAGFFRHDDMSNVLLDARRELEEITLQLDDMLGISFATNFSLSLAHVIFKGVRTNILANSAEELLRTLLMVTVRSQHRGSPGQSNGLHTTLHPEALGYFLALVPRSFNADSYRRLLKESMIDEAWYSEAGLPNLDEDDASAPRLTPAFLGINDSRTALFVATFLGITLGGSQGDDAETEMMYGLLAELAIAFPDVISIVYESIRDRIKDTFAGASNPNIIRSASTILRVYVSLQQEQLRYDQPRGSSQSTLNDRDEATTASLEHLAALDEYYMKGLSWRLTFVQLNREDDRRHIIAFIKDLITLLL</sequence>
<evidence type="ECO:0000313" key="5">
    <source>
        <dbReference type="EMBL" id="KAF6748926.1"/>
    </source>
</evidence>
<dbReference type="EMBL" id="JACGCI010000067">
    <property type="protein sequence ID" value="KAF6748926.1"/>
    <property type="molecule type" value="Genomic_DNA"/>
</dbReference>
<feature type="compositionally biased region" description="Polar residues" evidence="3">
    <location>
        <begin position="260"/>
        <end position="270"/>
    </location>
</feature>
<gene>
    <name evidence="5" type="ORF">DFP72DRAFT_914993</name>
</gene>
<dbReference type="InterPro" id="IPR036865">
    <property type="entry name" value="CRAL-TRIO_dom_sf"/>
</dbReference>
<protein>
    <recommendedName>
        <fullName evidence="4">Ras-GAP domain-containing protein</fullName>
    </recommendedName>
</protein>
<evidence type="ECO:0000256" key="3">
    <source>
        <dbReference type="SAM" id="MobiDB-lite"/>
    </source>
</evidence>
<dbReference type="InterPro" id="IPR001936">
    <property type="entry name" value="RasGAP_dom"/>
</dbReference>
<accession>A0A8H6M1L2</accession>
<dbReference type="Gene3D" id="1.10.506.10">
    <property type="entry name" value="GTPase Activation - p120gap, domain 1"/>
    <property type="match status" value="3"/>
</dbReference>
<dbReference type="SUPFAM" id="SSF48350">
    <property type="entry name" value="GTPase activation domain, GAP"/>
    <property type="match status" value="1"/>
</dbReference>
<feature type="compositionally biased region" description="Polar residues" evidence="3">
    <location>
        <begin position="167"/>
        <end position="181"/>
    </location>
</feature>
<feature type="region of interest" description="Disordered" evidence="3">
    <location>
        <begin position="248"/>
        <end position="270"/>
    </location>
</feature>
<evidence type="ECO:0000256" key="2">
    <source>
        <dbReference type="ARBA" id="ARBA00022553"/>
    </source>
</evidence>
<dbReference type="SMART" id="SM00323">
    <property type="entry name" value="RasGAP"/>
    <property type="match status" value="1"/>
</dbReference>
<evidence type="ECO:0000313" key="6">
    <source>
        <dbReference type="Proteomes" id="UP000521943"/>
    </source>
</evidence>
<organism evidence="5 6">
    <name type="scientific">Ephemerocybe angulata</name>
    <dbReference type="NCBI Taxonomy" id="980116"/>
    <lineage>
        <taxon>Eukaryota</taxon>
        <taxon>Fungi</taxon>
        <taxon>Dikarya</taxon>
        <taxon>Basidiomycota</taxon>
        <taxon>Agaricomycotina</taxon>
        <taxon>Agaricomycetes</taxon>
        <taxon>Agaricomycetidae</taxon>
        <taxon>Agaricales</taxon>
        <taxon>Agaricineae</taxon>
        <taxon>Psathyrellaceae</taxon>
        <taxon>Ephemerocybe</taxon>
    </lineage>
</organism>
<keyword evidence="1" id="KW-0343">GTPase activation</keyword>
<evidence type="ECO:0000259" key="4">
    <source>
        <dbReference type="PROSITE" id="PS50018"/>
    </source>
</evidence>
<reference evidence="5 6" key="1">
    <citation type="submission" date="2020-07" db="EMBL/GenBank/DDBJ databases">
        <title>Comparative genomics of pyrophilous fungi reveals a link between fire events and developmental genes.</title>
        <authorList>
            <consortium name="DOE Joint Genome Institute"/>
            <person name="Steindorff A.S."/>
            <person name="Carver A."/>
            <person name="Calhoun S."/>
            <person name="Stillman K."/>
            <person name="Liu H."/>
            <person name="Lipzen A."/>
            <person name="Pangilinan J."/>
            <person name="Labutti K."/>
            <person name="Bruns T.D."/>
            <person name="Grigoriev I.V."/>
        </authorList>
    </citation>
    <scope>NUCLEOTIDE SEQUENCE [LARGE SCALE GENOMIC DNA]</scope>
    <source>
        <strain evidence="5 6">CBS 144469</strain>
    </source>
</reference>
<dbReference type="PANTHER" id="PTHR10194:SF142">
    <property type="entry name" value="NEUROFIBROMIN"/>
    <property type="match status" value="1"/>
</dbReference>
<dbReference type="PANTHER" id="PTHR10194">
    <property type="entry name" value="RAS GTPASE-ACTIVATING PROTEINS"/>
    <property type="match status" value="1"/>
</dbReference>
<feature type="region of interest" description="Disordered" evidence="3">
    <location>
        <begin position="157"/>
        <end position="183"/>
    </location>
</feature>
<keyword evidence="6" id="KW-1185">Reference proteome</keyword>
<dbReference type="InterPro" id="IPR039360">
    <property type="entry name" value="Ras_GTPase"/>
</dbReference>
<dbReference type="GO" id="GO:0005096">
    <property type="term" value="F:GTPase activator activity"/>
    <property type="evidence" value="ECO:0007669"/>
    <property type="project" value="UniProtKB-KW"/>
</dbReference>
<dbReference type="InterPro" id="IPR011993">
    <property type="entry name" value="PH-like_dom_sf"/>
</dbReference>
<dbReference type="OrthoDB" id="28245at2759"/>
<dbReference type="InterPro" id="IPR016024">
    <property type="entry name" value="ARM-type_fold"/>
</dbReference>
<dbReference type="SUPFAM" id="SSF48371">
    <property type="entry name" value="ARM repeat"/>
    <property type="match status" value="1"/>
</dbReference>
<dbReference type="Gene3D" id="3.40.525.10">
    <property type="entry name" value="CRAL-TRIO lipid binding domain"/>
    <property type="match status" value="1"/>
</dbReference>
<proteinExistence type="predicted"/>
<comment type="caution">
    <text evidence="5">The sequence shown here is derived from an EMBL/GenBank/DDBJ whole genome shotgun (WGS) entry which is preliminary data.</text>
</comment>
<evidence type="ECO:0000256" key="1">
    <source>
        <dbReference type="ARBA" id="ARBA00022468"/>
    </source>
</evidence>
<feature type="domain" description="Ras-GAP" evidence="4">
    <location>
        <begin position="1304"/>
        <end position="1482"/>
    </location>
</feature>
<feature type="region of interest" description="Disordered" evidence="3">
    <location>
        <begin position="23"/>
        <end position="57"/>
    </location>
</feature>
<dbReference type="Gene3D" id="2.30.29.30">
    <property type="entry name" value="Pleckstrin-homology domain (PH domain)/Phosphotyrosine-binding domain (PTB)"/>
    <property type="match status" value="1"/>
</dbReference>
<dbReference type="PROSITE" id="PS50018">
    <property type="entry name" value="RAS_GTPASE_ACTIV_2"/>
    <property type="match status" value="1"/>
</dbReference>
<keyword evidence="2" id="KW-0597">Phosphoprotein</keyword>
<name>A0A8H6M1L2_9AGAR</name>
<dbReference type="InterPro" id="IPR008936">
    <property type="entry name" value="Rho_GTPase_activation_prot"/>
</dbReference>
<dbReference type="Proteomes" id="UP000521943">
    <property type="component" value="Unassembled WGS sequence"/>
</dbReference>